<reference evidence="2 3" key="1">
    <citation type="submission" date="2016-08" db="EMBL/GenBank/DDBJ databases">
        <title>A Parts List for Fungal Cellulosomes Revealed by Comparative Genomics.</title>
        <authorList>
            <consortium name="DOE Joint Genome Institute"/>
            <person name="Haitjema C.H."/>
            <person name="Gilmore S.P."/>
            <person name="Henske J.K."/>
            <person name="Solomon K.V."/>
            <person name="De Groot R."/>
            <person name="Kuo A."/>
            <person name="Mondo S.J."/>
            <person name="Salamov A.A."/>
            <person name="Labutti K."/>
            <person name="Zhao Z."/>
            <person name="Chiniquy J."/>
            <person name="Barry K."/>
            <person name="Brewer H.M."/>
            <person name="Purvine S.O."/>
            <person name="Wright A.T."/>
            <person name="Boxma B."/>
            <person name="Van Alen T."/>
            <person name="Hackstein J.H."/>
            <person name="Baker S.E."/>
            <person name="Grigoriev I.V."/>
            <person name="O'Malley M.A."/>
        </authorList>
    </citation>
    <scope>NUCLEOTIDE SEQUENCE [LARGE SCALE GENOMIC DNA]</scope>
    <source>
        <strain evidence="2 3">G1</strain>
    </source>
</reference>
<dbReference type="PROSITE" id="PS51186">
    <property type="entry name" value="GNAT"/>
    <property type="match status" value="1"/>
</dbReference>
<evidence type="ECO:0000313" key="3">
    <source>
        <dbReference type="Proteomes" id="UP000193920"/>
    </source>
</evidence>
<comment type="caution">
    <text evidence="2">The sequence shown here is derived from an EMBL/GenBank/DDBJ whole genome shotgun (WGS) entry which is preliminary data.</text>
</comment>
<dbReference type="OrthoDB" id="2102946at2759"/>
<dbReference type="Gene3D" id="3.40.630.30">
    <property type="match status" value="1"/>
</dbReference>
<dbReference type="CDD" id="cd04301">
    <property type="entry name" value="NAT_SF"/>
    <property type="match status" value="1"/>
</dbReference>
<dbReference type="GO" id="GO:0016747">
    <property type="term" value="F:acyltransferase activity, transferring groups other than amino-acyl groups"/>
    <property type="evidence" value="ECO:0007669"/>
    <property type="project" value="InterPro"/>
</dbReference>
<dbReference type="EMBL" id="MCOG01000323">
    <property type="protein sequence ID" value="ORY17889.1"/>
    <property type="molecule type" value="Genomic_DNA"/>
</dbReference>
<accession>A0A1Y2A5T9</accession>
<gene>
    <name evidence="2" type="ORF">LY90DRAFT_677275</name>
</gene>
<dbReference type="AlphaFoldDB" id="A0A1Y2A5T9"/>
<proteinExistence type="predicted"/>
<protein>
    <recommendedName>
        <fullName evidence="1">N-acetyltransferase domain-containing protein</fullName>
    </recommendedName>
</protein>
<dbReference type="Proteomes" id="UP000193920">
    <property type="component" value="Unassembled WGS sequence"/>
</dbReference>
<name>A0A1Y2A5T9_9FUNG</name>
<feature type="domain" description="N-acetyltransferase" evidence="1">
    <location>
        <begin position="1"/>
        <end position="161"/>
    </location>
</feature>
<dbReference type="Pfam" id="PF00583">
    <property type="entry name" value="Acetyltransf_1"/>
    <property type="match status" value="1"/>
</dbReference>
<organism evidence="2 3">
    <name type="scientific">Neocallimastix californiae</name>
    <dbReference type="NCBI Taxonomy" id="1754190"/>
    <lineage>
        <taxon>Eukaryota</taxon>
        <taxon>Fungi</taxon>
        <taxon>Fungi incertae sedis</taxon>
        <taxon>Chytridiomycota</taxon>
        <taxon>Chytridiomycota incertae sedis</taxon>
        <taxon>Neocallimastigomycetes</taxon>
        <taxon>Neocallimastigales</taxon>
        <taxon>Neocallimastigaceae</taxon>
        <taxon>Neocallimastix</taxon>
    </lineage>
</organism>
<dbReference type="InterPro" id="IPR000182">
    <property type="entry name" value="GNAT_dom"/>
</dbReference>
<dbReference type="SUPFAM" id="SSF55729">
    <property type="entry name" value="Acyl-CoA N-acyltransferases (Nat)"/>
    <property type="match status" value="1"/>
</dbReference>
<sequence>MQLKEVLDNKEEEERIKNLYEEAFPEEERAPFQILKRKIKQKRAEQWNFYEEDTWVGWIYLVKHKDIAYIFYFAIDAKLRGQGYGTKALKAFIEKYKDYRVFLGLEDWKEEEAENHEQRVKRHQFYKNCGLEELPHKLKEVGNIYSIMGVGGAVEPQEYKDLINAYMGWPYKYFLDMRMID</sequence>
<keyword evidence="3" id="KW-1185">Reference proteome</keyword>
<evidence type="ECO:0000259" key="1">
    <source>
        <dbReference type="PROSITE" id="PS51186"/>
    </source>
</evidence>
<evidence type="ECO:0000313" key="2">
    <source>
        <dbReference type="EMBL" id="ORY17889.1"/>
    </source>
</evidence>
<dbReference type="InterPro" id="IPR016181">
    <property type="entry name" value="Acyl_CoA_acyltransferase"/>
</dbReference>